<sequence>MNKFLFLFFFVVTMQFSFAQESYVKNRFANGKMKEEGWVINGKKAKYWFYYYENGNTKEEGHYSNGNKVNWWIYYDKKEEVIRKTEYKNNVQNGFSIIYRDGDVVKAEKYSVGKKIKEWHSMAEFREDNPSLF</sequence>
<dbReference type="SUPFAM" id="SSF82185">
    <property type="entry name" value="Histone H3 K4-specific methyltransferase SET7/9 N-terminal domain"/>
    <property type="match status" value="1"/>
</dbReference>
<keyword evidence="1" id="KW-0732">Signal</keyword>
<proteinExistence type="predicted"/>
<protein>
    <submittedName>
        <fullName evidence="2">Toxin-antitoxin system YwqK family antitoxin</fullName>
    </submittedName>
</protein>
<comment type="caution">
    <text evidence="2">The sequence shown here is derived from an EMBL/GenBank/DDBJ whole genome shotgun (WGS) entry which is preliminary data.</text>
</comment>
<keyword evidence="3" id="KW-1185">Reference proteome</keyword>
<name>A0ABV5GUG1_9FLAO</name>
<reference evidence="2 3" key="1">
    <citation type="submission" date="2024-09" db="EMBL/GenBank/DDBJ databases">
        <authorList>
            <person name="Sun Q."/>
            <person name="Mori K."/>
        </authorList>
    </citation>
    <scope>NUCLEOTIDE SEQUENCE [LARGE SCALE GENOMIC DNA]</scope>
    <source>
        <strain evidence="2 3">CECT 7955</strain>
    </source>
</reference>
<organism evidence="2 3">
    <name type="scientific">Flavobacterium jumunjinense</name>
    <dbReference type="NCBI Taxonomy" id="998845"/>
    <lineage>
        <taxon>Bacteria</taxon>
        <taxon>Pseudomonadati</taxon>
        <taxon>Bacteroidota</taxon>
        <taxon>Flavobacteriia</taxon>
        <taxon>Flavobacteriales</taxon>
        <taxon>Flavobacteriaceae</taxon>
        <taxon>Flavobacterium</taxon>
    </lineage>
</organism>
<evidence type="ECO:0000256" key="1">
    <source>
        <dbReference type="SAM" id="SignalP"/>
    </source>
</evidence>
<dbReference type="Gene3D" id="3.90.930.1">
    <property type="match status" value="1"/>
</dbReference>
<dbReference type="Proteomes" id="UP001589607">
    <property type="component" value="Unassembled WGS sequence"/>
</dbReference>
<feature type="signal peptide" evidence="1">
    <location>
        <begin position="1"/>
        <end position="19"/>
    </location>
</feature>
<accession>A0ABV5GUG1</accession>
<evidence type="ECO:0000313" key="2">
    <source>
        <dbReference type="EMBL" id="MFB9098894.1"/>
    </source>
</evidence>
<evidence type="ECO:0000313" key="3">
    <source>
        <dbReference type="Proteomes" id="UP001589607"/>
    </source>
</evidence>
<gene>
    <name evidence="2" type="ORF">ACFFVF_20495</name>
</gene>
<feature type="chain" id="PRO_5045533332" evidence="1">
    <location>
        <begin position="20"/>
        <end position="133"/>
    </location>
</feature>
<dbReference type="EMBL" id="JBHMEY010000096">
    <property type="protein sequence ID" value="MFB9098894.1"/>
    <property type="molecule type" value="Genomic_DNA"/>
</dbReference>
<dbReference type="RefSeq" id="WP_236457231.1">
    <property type="nucleotide sequence ID" value="NZ_CBCSGE010000012.1"/>
</dbReference>